<reference evidence="2 3" key="1">
    <citation type="journal article" date="2014" name="Antonie Van Leeuwenhoek">
        <title>Hyphomonas beringensis sp. nov. and Hyphomonas chukchiensis sp. nov., isolated from surface seawater of the Bering Sea and Chukchi Sea.</title>
        <authorList>
            <person name="Li C."/>
            <person name="Lai Q."/>
            <person name="Li G."/>
            <person name="Dong C."/>
            <person name="Wang J."/>
            <person name="Liao Y."/>
            <person name="Shao Z."/>
        </authorList>
    </citation>
    <scope>NUCLEOTIDE SEQUENCE [LARGE SCALE GENOMIC DNA]</scope>
    <source>
        <strain evidence="2 3">22II1-22F38</strain>
    </source>
</reference>
<dbReference type="Gene3D" id="3.90.950.20">
    <property type="entry name" value="CinA-like"/>
    <property type="match status" value="1"/>
</dbReference>
<name>A0A059DYD7_9PROT</name>
<proteinExistence type="predicted"/>
<comment type="caution">
    <text evidence="2">The sequence shown here is derived from an EMBL/GenBank/DDBJ whole genome shotgun (WGS) entry which is preliminary data.</text>
</comment>
<dbReference type="AlphaFoldDB" id="A0A059DYD7"/>
<gene>
    <name evidence="2" type="ORF">HY36_06160</name>
</gene>
<keyword evidence="3" id="KW-1185">Reference proteome</keyword>
<dbReference type="Pfam" id="PF02464">
    <property type="entry name" value="CinA"/>
    <property type="match status" value="1"/>
</dbReference>
<evidence type="ECO:0000259" key="1">
    <source>
        <dbReference type="Pfam" id="PF02464"/>
    </source>
</evidence>
<feature type="domain" description="CinA C-terminal" evidence="1">
    <location>
        <begin position="19"/>
        <end position="170"/>
    </location>
</feature>
<dbReference type="eggNOG" id="COG1546">
    <property type="taxonomic scope" value="Bacteria"/>
</dbReference>
<dbReference type="EMBL" id="AWFH01000034">
    <property type="protein sequence ID" value="KCZ59708.1"/>
    <property type="molecule type" value="Genomic_DNA"/>
</dbReference>
<dbReference type="InterPro" id="IPR036653">
    <property type="entry name" value="CinA-like_C"/>
</dbReference>
<accession>A0A059DYD7</accession>
<organism evidence="2 3">
    <name type="scientific">Hyphomonas atlantica</name>
    <dbReference type="NCBI Taxonomy" id="1280948"/>
    <lineage>
        <taxon>Bacteria</taxon>
        <taxon>Pseudomonadati</taxon>
        <taxon>Pseudomonadota</taxon>
        <taxon>Alphaproteobacteria</taxon>
        <taxon>Hyphomonadales</taxon>
        <taxon>Hyphomonadaceae</taxon>
        <taxon>Hyphomonas</taxon>
    </lineage>
</organism>
<dbReference type="PATRIC" id="fig|1280948.3.peg.2324"/>
<dbReference type="SUPFAM" id="SSF142433">
    <property type="entry name" value="CinA-like"/>
    <property type="match status" value="1"/>
</dbReference>
<evidence type="ECO:0000313" key="2">
    <source>
        <dbReference type="EMBL" id="KCZ59708.1"/>
    </source>
</evidence>
<dbReference type="Proteomes" id="UP000024547">
    <property type="component" value="Unassembled WGS sequence"/>
</dbReference>
<protein>
    <recommendedName>
        <fullName evidence="1">CinA C-terminal domain-containing protein</fullName>
    </recommendedName>
</protein>
<dbReference type="STRING" id="1280948.HY36_06160"/>
<sequence length="173" mass="18342">MRRPIAPAQLPRMETLIPIAHEIADKLMTRGETVAVSESSAGGLISAALLAVPGASRYYRGGGVIYTPKAFKHLLDLTREDLGDMRSSTEPYARLLANTIRGKLAADWGMCETGASGPTGNGYGDAAGHTCVAVVGPNRFEISTTLETGLTDRPKNMRLFAKEALEVLQAAIG</sequence>
<evidence type="ECO:0000313" key="3">
    <source>
        <dbReference type="Proteomes" id="UP000024547"/>
    </source>
</evidence>
<dbReference type="InterPro" id="IPR008136">
    <property type="entry name" value="CinA_C"/>
</dbReference>